<evidence type="ECO:0000313" key="4">
    <source>
        <dbReference type="Proteomes" id="UP000092555"/>
    </source>
</evidence>
<protein>
    <submittedName>
        <fullName evidence="3">Uncharacterized protein</fullName>
    </submittedName>
</protein>
<reference evidence="3 4" key="1">
    <citation type="submission" date="2016-05" db="EMBL/GenBank/DDBJ databases">
        <title>Comparative genomics of biotechnologically important yeasts.</title>
        <authorList>
            <consortium name="DOE Joint Genome Institute"/>
            <person name="Riley R."/>
            <person name="Haridas S."/>
            <person name="Wolfe K.H."/>
            <person name="Lopes M.R."/>
            <person name="Hittinger C.T."/>
            <person name="Goker M."/>
            <person name="Salamov A."/>
            <person name="Wisecaver J."/>
            <person name="Long T.M."/>
            <person name="Aerts A.L."/>
            <person name="Barry K."/>
            <person name="Choi C."/>
            <person name="Clum A."/>
            <person name="Coughlan A.Y."/>
            <person name="Deshpande S."/>
            <person name="Douglass A.P."/>
            <person name="Hanson S.J."/>
            <person name="Klenk H.-P."/>
            <person name="LaButti K."/>
            <person name="Lapidus A."/>
            <person name="Lindquist E."/>
            <person name="Lipzen A."/>
            <person name="Meier-kolthoff J.P."/>
            <person name="Ohm R.A."/>
            <person name="Otillar R.P."/>
            <person name="Pangilinan J."/>
            <person name="Peng Y."/>
            <person name="Rokas A."/>
            <person name="Rosa C.A."/>
            <person name="Scheuner C."/>
            <person name="Sibirny A.A."/>
            <person name="Slot J.C."/>
            <person name="Stielow J.B."/>
            <person name="Sun H."/>
            <person name="Kurtzman C.P."/>
            <person name="Blackwell M."/>
            <person name="Grigoriev I.V."/>
            <person name="Jeffries T.W."/>
        </authorList>
    </citation>
    <scope>NUCLEOTIDE SEQUENCE [LARGE SCALE GENOMIC DNA]</scope>
    <source>
        <strain evidence="3 4">NRRL YB-4993</strain>
    </source>
</reference>
<evidence type="ECO:0000256" key="2">
    <source>
        <dbReference type="SAM" id="Phobius"/>
    </source>
</evidence>
<name>A0A1A0HAP2_9ASCO</name>
<keyword evidence="4" id="KW-1185">Reference proteome</keyword>
<keyword evidence="2" id="KW-0472">Membrane</keyword>
<feature type="region of interest" description="Disordered" evidence="1">
    <location>
        <begin position="1"/>
        <end position="29"/>
    </location>
</feature>
<evidence type="ECO:0000256" key="1">
    <source>
        <dbReference type="SAM" id="MobiDB-lite"/>
    </source>
</evidence>
<feature type="transmembrane region" description="Helical" evidence="2">
    <location>
        <begin position="212"/>
        <end position="237"/>
    </location>
</feature>
<comment type="caution">
    <text evidence="3">The sequence shown here is derived from an EMBL/GenBank/DDBJ whole genome shotgun (WGS) entry which is preliminary data.</text>
</comment>
<organism evidence="3 4">
    <name type="scientific">Metschnikowia bicuspidata var. bicuspidata NRRL YB-4993</name>
    <dbReference type="NCBI Taxonomy" id="869754"/>
    <lineage>
        <taxon>Eukaryota</taxon>
        <taxon>Fungi</taxon>
        <taxon>Dikarya</taxon>
        <taxon>Ascomycota</taxon>
        <taxon>Saccharomycotina</taxon>
        <taxon>Pichiomycetes</taxon>
        <taxon>Metschnikowiaceae</taxon>
        <taxon>Metschnikowia</taxon>
    </lineage>
</organism>
<sequence>MTSSARRPERRRSRMASLPGGPRQTHGGAVPVACCARPSARTVLESSPGVPAGRSQGGLGAVARGTGGFGEAGRFCMGVRGTRCPVRPTVWERGLLLPFFLERHSRESPVRDCSIEERMASKAGLPTAAWCSGCQQVHGRMVLPTQRKQGGIFHLRNACQAGTHRDEHTETYPGRNGATQDTRKTEHVLTARVGPMAWRAYAWSSLASRMRFVCLMCSSLLCSPAPVILLSLAILLLDCTMRFSHEDAGSHIAWTADYCLKMGVFWSCTIFQTQLVCYPLDAVLLEPTSMYCISHCQAVGALVPLPDVHMFSFSFSALARDINTFSFSFSASARDINTFSFLI</sequence>
<keyword evidence="2" id="KW-0812">Transmembrane</keyword>
<accession>A0A1A0HAP2</accession>
<dbReference type="Proteomes" id="UP000092555">
    <property type="component" value="Unassembled WGS sequence"/>
</dbReference>
<evidence type="ECO:0000313" key="3">
    <source>
        <dbReference type="EMBL" id="OBA21070.1"/>
    </source>
</evidence>
<dbReference type="GeneID" id="30027684"/>
<dbReference type="RefSeq" id="XP_018711580.1">
    <property type="nucleotide sequence ID" value="XM_018854708.1"/>
</dbReference>
<keyword evidence="2" id="KW-1133">Transmembrane helix</keyword>
<proteinExistence type="predicted"/>
<gene>
    <name evidence="3" type="ORF">METBIDRAFT_173349</name>
</gene>
<dbReference type="AlphaFoldDB" id="A0A1A0HAP2"/>
<dbReference type="EMBL" id="LXTC01000003">
    <property type="protein sequence ID" value="OBA21070.1"/>
    <property type="molecule type" value="Genomic_DNA"/>
</dbReference>